<evidence type="ECO:0000313" key="2">
    <source>
        <dbReference type="EMBL" id="WRP15221.1"/>
    </source>
</evidence>
<keyword evidence="3" id="KW-1185">Reference proteome</keyword>
<evidence type="ECO:0000313" key="3">
    <source>
        <dbReference type="Proteomes" id="UP001333102"/>
    </source>
</evidence>
<accession>A0ABZ1BQX3</accession>
<gene>
    <name evidence="2" type="ORF">VLY81_03370</name>
</gene>
<dbReference type="Pfam" id="PF16868">
    <property type="entry name" value="NMT1_3"/>
    <property type="match status" value="1"/>
</dbReference>
<feature type="transmembrane region" description="Helical" evidence="1">
    <location>
        <begin position="12"/>
        <end position="34"/>
    </location>
</feature>
<sequence>MQRRRADRWCGRWVSAVALTGVLMGWLAAGAWAGASGRTVQLSIVTGGTGGVYYVLGGGLASLLSRRLPGVNAVAEVTSASVDNILLVADKEAEIAFSLSDTAYLAAQGMGPFEQTGPVPIRVLTMIYQNYNHLVARAGSGIQSVPDLRGKRVSTGAPGSGTEVTALRILRAYGLDPDRDVRRDFLGVAESADALRDGRIDAFFWSGGYPTGAVMDLASTPGFDVYVVPMGEIVPKLVEEYGPFYAVATFPAGAYNGDVREATTTVGVPNVLLVHADMDEQLTYEIVKAIFEYKDELVAIHPSAAEITVQDGPTSQIAPYHPGAIRYFQQQGTWGR</sequence>
<dbReference type="EMBL" id="CP141614">
    <property type="protein sequence ID" value="WRP15221.1"/>
    <property type="molecule type" value="Genomic_DNA"/>
</dbReference>
<dbReference type="Gene3D" id="3.40.190.10">
    <property type="entry name" value="Periplasmic binding protein-like II"/>
    <property type="match status" value="2"/>
</dbReference>
<name>A0ABZ1BQX3_9FIRM</name>
<dbReference type="CDD" id="cd13569">
    <property type="entry name" value="PBP2_TAXI_TRAP_like_1"/>
    <property type="match status" value="1"/>
</dbReference>
<keyword evidence="1" id="KW-0812">Transmembrane</keyword>
<dbReference type="Proteomes" id="UP001333102">
    <property type="component" value="Chromosome"/>
</dbReference>
<dbReference type="RefSeq" id="WP_324669615.1">
    <property type="nucleotide sequence ID" value="NZ_CP141614.1"/>
</dbReference>
<evidence type="ECO:0000256" key="1">
    <source>
        <dbReference type="SAM" id="Phobius"/>
    </source>
</evidence>
<keyword evidence="1" id="KW-0472">Membrane</keyword>
<dbReference type="SUPFAM" id="SSF53850">
    <property type="entry name" value="Periplasmic binding protein-like II"/>
    <property type="match status" value="1"/>
</dbReference>
<dbReference type="PANTHER" id="PTHR42941">
    <property type="entry name" value="SLL1037 PROTEIN"/>
    <property type="match status" value="1"/>
</dbReference>
<dbReference type="PANTHER" id="PTHR42941:SF1">
    <property type="entry name" value="SLL1037 PROTEIN"/>
    <property type="match status" value="1"/>
</dbReference>
<dbReference type="NCBIfam" id="TIGR02122">
    <property type="entry name" value="TRAP_TAXI"/>
    <property type="match status" value="1"/>
</dbReference>
<protein>
    <submittedName>
        <fullName evidence="2">TAXI family TRAP transporter solute-binding subunit</fullName>
    </submittedName>
</protein>
<reference evidence="3" key="1">
    <citation type="submission" date="2023-12" db="EMBL/GenBank/DDBJ databases">
        <title>Novel isolates from deep terrestrial aquifers shed light on the physiology and ecology of the class Limnochordia.</title>
        <authorList>
            <person name="Karnachuk O.V."/>
            <person name="Lukina A.P."/>
            <person name="Avakyan M.R."/>
            <person name="Kadnikov V."/>
            <person name="Begmatov S."/>
            <person name="Beletsky A.V."/>
            <person name="Mardanov A.V."/>
            <person name="Ravin N.V."/>
        </authorList>
    </citation>
    <scope>NUCLEOTIDE SEQUENCE [LARGE SCALE GENOMIC DNA]</scope>
    <source>
        <strain evidence="3">LN</strain>
    </source>
</reference>
<dbReference type="InterPro" id="IPR011852">
    <property type="entry name" value="TRAP_TAXI"/>
</dbReference>
<organism evidence="2 3">
    <name type="scientific">Geochorda subterranea</name>
    <dbReference type="NCBI Taxonomy" id="3109564"/>
    <lineage>
        <taxon>Bacteria</taxon>
        <taxon>Bacillati</taxon>
        <taxon>Bacillota</taxon>
        <taxon>Limnochordia</taxon>
        <taxon>Limnochordales</taxon>
        <taxon>Geochordaceae</taxon>
        <taxon>Geochorda</taxon>
    </lineage>
</organism>
<proteinExistence type="predicted"/>
<keyword evidence="1" id="KW-1133">Transmembrane helix</keyword>
<feature type="transmembrane region" description="Helical" evidence="1">
    <location>
        <begin position="40"/>
        <end position="64"/>
    </location>
</feature>